<reference evidence="4 5" key="1">
    <citation type="submission" date="2021-07" db="EMBL/GenBank/DDBJ databases">
        <title>Paenibacillus radiodurans sp. nov., isolated from the southeastern edge of Tengger Desert.</title>
        <authorList>
            <person name="Zhang G."/>
        </authorList>
    </citation>
    <scope>NUCLEOTIDE SEQUENCE [LARGE SCALE GENOMIC DNA]</scope>
    <source>
        <strain evidence="4 5">CCM 7311</strain>
    </source>
</reference>
<sequence>QRMRLHSAIFELFGTLWEAVSNEADLLSSSAYEKAELAHQIRNRLQGLMGQHFKQGADAQRHYGIDDIAAELGISVSHCNRVFRNVYGISPRAYLSGLVLHEAKL</sequence>
<organism evidence="4 5">
    <name type="scientific">Paenibacillus sepulcri</name>
    <dbReference type="NCBI Taxonomy" id="359917"/>
    <lineage>
        <taxon>Bacteria</taxon>
        <taxon>Bacillati</taxon>
        <taxon>Bacillota</taxon>
        <taxon>Bacilli</taxon>
        <taxon>Bacillales</taxon>
        <taxon>Paenibacillaceae</taxon>
        <taxon>Paenibacillus</taxon>
    </lineage>
</organism>
<name>A0ABS7CN32_9BACL</name>
<dbReference type="InterPro" id="IPR018060">
    <property type="entry name" value="HTH_AraC"/>
</dbReference>
<proteinExistence type="predicted"/>
<evidence type="ECO:0000313" key="4">
    <source>
        <dbReference type="EMBL" id="MBW7462349.1"/>
    </source>
</evidence>
<accession>A0ABS7CN32</accession>
<comment type="caution">
    <text evidence="4">The sequence shown here is derived from an EMBL/GenBank/DDBJ whole genome shotgun (WGS) entry which is preliminary data.</text>
</comment>
<dbReference type="PROSITE" id="PS01124">
    <property type="entry name" value="HTH_ARAC_FAMILY_2"/>
    <property type="match status" value="1"/>
</dbReference>
<dbReference type="EMBL" id="JAHZIK010003839">
    <property type="protein sequence ID" value="MBW7462349.1"/>
    <property type="molecule type" value="Genomic_DNA"/>
</dbReference>
<evidence type="ECO:0000256" key="1">
    <source>
        <dbReference type="ARBA" id="ARBA00023015"/>
    </source>
</evidence>
<dbReference type="Pfam" id="PF00165">
    <property type="entry name" value="HTH_AraC"/>
    <property type="match status" value="1"/>
</dbReference>
<dbReference type="InterPro" id="IPR009057">
    <property type="entry name" value="Homeodomain-like_sf"/>
</dbReference>
<evidence type="ECO:0000256" key="2">
    <source>
        <dbReference type="ARBA" id="ARBA00023163"/>
    </source>
</evidence>
<protein>
    <submittedName>
        <fullName evidence="4">AraC family transcriptional regulator</fullName>
    </submittedName>
</protein>
<dbReference type="SUPFAM" id="SSF46689">
    <property type="entry name" value="Homeodomain-like"/>
    <property type="match status" value="1"/>
</dbReference>
<keyword evidence="5" id="KW-1185">Reference proteome</keyword>
<dbReference type="Proteomes" id="UP001519887">
    <property type="component" value="Unassembled WGS sequence"/>
</dbReference>
<gene>
    <name evidence="4" type="ORF">K0U00_50685</name>
</gene>
<feature type="non-terminal residue" evidence="4">
    <location>
        <position position="105"/>
    </location>
</feature>
<feature type="domain" description="HTH araC/xylS-type" evidence="3">
    <location>
        <begin position="43"/>
        <end position="105"/>
    </location>
</feature>
<evidence type="ECO:0000313" key="5">
    <source>
        <dbReference type="Proteomes" id="UP001519887"/>
    </source>
</evidence>
<keyword evidence="1" id="KW-0805">Transcription regulation</keyword>
<evidence type="ECO:0000259" key="3">
    <source>
        <dbReference type="PROSITE" id="PS01124"/>
    </source>
</evidence>
<dbReference type="Gene3D" id="1.10.10.60">
    <property type="entry name" value="Homeodomain-like"/>
    <property type="match status" value="1"/>
</dbReference>
<keyword evidence="2" id="KW-0804">Transcription</keyword>
<feature type="non-terminal residue" evidence="4">
    <location>
        <position position="1"/>
    </location>
</feature>